<name>A0A7W3JPM0_9MICO</name>
<gene>
    <name evidence="2" type="ORF">FHX48_001616</name>
</gene>
<keyword evidence="1" id="KW-1133">Transmembrane helix</keyword>
<evidence type="ECO:0000313" key="2">
    <source>
        <dbReference type="EMBL" id="MBA8816543.1"/>
    </source>
</evidence>
<sequence>MTGEMQPTLPLPGDWEDAAPQRRRMWPWVVGVGIVIVLIVVAWFVGEAVARDLVTKSIRQTVISELSLPADQQVNVEVEGTILPQLIVGSLASVHIDSDDVTVGPATGDVSVDLLDIPIRGEGTIGGGAGTVTFSEDQLRALMATVDGFPAESLGLDDPDVTISTELSFFGASFALGVALTPSAADGELVLTPSSLQPGGVEITAGDLQARFGSLTDGVLQDWRVCVAQYIPAAITLTDVSVVRADVVASFEIDPSVATDAAMQGPGTCS</sequence>
<dbReference type="RefSeq" id="WP_167047272.1">
    <property type="nucleotide sequence ID" value="NZ_JAAOZB010000001.1"/>
</dbReference>
<dbReference type="AlphaFoldDB" id="A0A7W3JPM0"/>
<dbReference type="EMBL" id="JACGWY010000002">
    <property type="protein sequence ID" value="MBA8816543.1"/>
    <property type="molecule type" value="Genomic_DNA"/>
</dbReference>
<dbReference type="Pfam" id="PF11209">
    <property type="entry name" value="LmeA"/>
    <property type="match status" value="1"/>
</dbReference>
<accession>A0A7W3JPM0</accession>
<keyword evidence="3" id="KW-1185">Reference proteome</keyword>
<feature type="transmembrane region" description="Helical" evidence="1">
    <location>
        <begin position="25"/>
        <end position="46"/>
    </location>
</feature>
<keyword evidence="1" id="KW-0472">Membrane</keyword>
<dbReference type="Proteomes" id="UP000526083">
    <property type="component" value="Unassembled WGS sequence"/>
</dbReference>
<comment type="caution">
    <text evidence="2">The sequence shown here is derived from an EMBL/GenBank/DDBJ whole genome shotgun (WGS) entry which is preliminary data.</text>
</comment>
<proteinExistence type="predicted"/>
<protein>
    <recommendedName>
        <fullName evidence="4">DUF2993 domain-containing protein</fullName>
    </recommendedName>
</protein>
<reference evidence="2 3" key="1">
    <citation type="submission" date="2020-07" db="EMBL/GenBank/DDBJ databases">
        <title>Sequencing the genomes of 1000 actinobacteria strains.</title>
        <authorList>
            <person name="Klenk H.-P."/>
        </authorList>
    </citation>
    <scope>NUCLEOTIDE SEQUENCE [LARGE SCALE GENOMIC DNA]</scope>
    <source>
        <strain evidence="2 3">DSM 27576</strain>
    </source>
</reference>
<organism evidence="2 3">
    <name type="scientific">Microbacterium halimionae</name>
    <dbReference type="NCBI Taxonomy" id="1526413"/>
    <lineage>
        <taxon>Bacteria</taxon>
        <taxon>Bacillati</taxon>
        <taxon>Actinomycetota</taxon>
        <taxon>Actinomycetes</taxon>
        <taxon>Micrococcales</taxon>
        <taxon>Microbacteriaceae</taxon>
        <taxon>Microbacterium</taxon>
    </lineage>
</organism>
<evidence type="ECO:0008006" key="4">
    <source>
        <dbReference type="Google" id="ProtNLM"/>
    </source>
</evidence>
<evidence type="ECO:0000256" key="1">
    <source>
        <dbReference type="SAM" id="Phobius"/>
    </source>
</evidence>
<keyword evidence="1" id="KW-0812">Transmembrane</keyword>
<evidence type="ECO:0000313" key="3">
    <source>
        <dbReference type="Proteomes" id="UP000526083"/>
    </source>
</evidence>
<dbReference type="InterPro" id="IPR021373">
    <property type="entry name" value="DUF2993"/>
</dbReference>